<protein>
    <recommendedName>
        <fullName evidence="5">Glutathione S-transferase</fullName>
    </recommendedName>
</protein>
<dbReference type="InterPro" id="IPR036249">
    <property type="entry name" value="Thioredoxin-like_sf"/>
</dbReference>
<dbReference type="Pfam" id="PF13417">
    <property type="entry name" value="GST_N_3"/>
    <property type="match status" value="1"/>
</dbReference>
<dbReference type="Gene3D" id="3.40.30.10">
    <property type="entry name" value="Glutaredoxin"/>
    <property type="match status" value="1"/>
</dbReference>
<feature type="domain" description="GST N-terminal" evidence="1">
    <location>
        <begin position="3"/>
        <end position="81"/>
    </location>
</feature>
<comment type="caution">
    <text evidence="3">The sequence shown here is derived from an EMBL/GenBank/DDBJ whole genome shotgun (WGS) entry which is preliminary data.</text>
</comment>
<evidence type="ECO:0000259" key="1">
    <source>
        <dbReference type="PROSITE" id="PS50404"/>
    </source>
</evidence>
<dbReference type="SUPFAM" id="SSF52833">
    <property type="entry name" value="Thioredoxin-like"/>
    <property type="match status" value="1"/>
</dbReference>
<dbReference type="InterPro" id="IPR050983">
    <property type="entry name" value="GST_Omega/HSP26"/>
</dbReference>
<gene>
    <name evidence="3" type="ORF">SIN8267_02144</name>
</gene>
<evidence type="ECO:0000259" key="2">
    <source>
        <dbReference type="PROSITE" id="PS50405"/>
    </source>
</evidence>
<dbReference type="RefSeq" id="WP_237444726.1">
    <property type="nucleotide sequence ID" value="NZ_CAKLPX010000002.1"/>
</dbReference>
<dbReference type="Proteomes" id="UP000838100">
    <property type="component" value="Unassembled WGS sequence"/>
</dbReference>
<accession>A0ABM9AFY6</accession>
<evidence type="ECO:0000313" key="3">
    <source>
        <dbReference type="EMBL" id="CAH0992029.1"/>
    </source>
</evidence>
<dbReference type="EMBL" id="CAKLPX010000002">
    <property type="protein sequence ID" value="CAH0992029.1"/>
    <property type="molecule type" value="Genomic_DNA"/>
</dbReference>
<dbReference type="Gene3D" id="1.20.1050.10">
    <property type="match status" value="1"/>
</dbReference>
<keyword evidence="4" id="KW-1185">Reference proteome</keyword>
<dbReference type="PROSITE" id="PS50405">
    <property type="entry name" value="GST_CTER"/>
    <property type="match status" value="1"/>
</dbReference>
<dbReference type="InterPro" id="IPR004045">
    <property type="entry name" value="Glutathione_S-Trfase_N"/>
</dbReference>
<dbReference type="SUPFAM" id="SSF47616">
    <property type="entry name" value="GST C-terminal domain-like"/>
    <property type="match status" value="1"/>
</dbReference>
<dbReference type="Pfam" id="PF13410">
    <property type="entry name" value="GST_C_2"/>
    <property type="match status" value="1"/>
</dbReference>
<reference evidence="3" key="1">
    <citation type="submission" date="2021-12" db="EMBL/GenBank/DDBJ databases">
        <authorList>
            <person name="Rodrigo-Torres L."/>
            <person name="Arahal R. D."/>
            <person name="Lucena T."/>
        </authorList>
    </citation>
    <scope>NUCLEOTIDE SEQUENCE</scope>
    <source>
        <strain evidence="3">CECT 8267</strain>
    </source>
</reference>
<dbReference type="PANTHER" id="PTHR43968:SF6">
    <property type="entry name" value="GLUTATHIONE S-TRANSFERASE OMEGA"/>
    <property type="match status" value="1"/>
</dbReference>
<dbReference type="InterPro" id="IPR036282">
    <property type="entry name" value="Glutathione-S-Trfase_C_sf"/>
</dbReference>
<dbReference type="PROSITE" id="PS50404">
    <property type="entry name" value="GST_NTER"/>
    <property type="match status" value="1"/>
</dbReference>
<organism evidence="3 4">
    <name type="scientific">Sinobacterium norvegicum</name>
    <dbReference type="NCBI Taxonomy" id="1641715"/>
    <lineage>
        <taxon>Bacteria</taxon>
        <taxon>Pseudomonadati</taxon>
        <taxon>Pseudomonadota</taxon>
        <taxon>Gammaproteobacteria</taxon>
        <taxon>Cellvibrionales</taxon>
        <taxon>Spongiibacteraceae</taxon>
        <taxon>Sinobacterium</taxon>
    </lineage>
</organism>
<dbReference type="InterPro" id="IPR010987">
    <property type="entry name" value="Glutathione-S-Trfase_C-like"/>
</dbReference>
<sequence length="217" mass="25805">MPNNAVLYSFRRCPYAMRARLAITYSQQAVELREVVLKNKPQTLIDASAKATVPVLVLSDAIIDESIDIMAWALHRRDEDNWQRREDTAKQAEIQQLISDNDIIFKHWLDRYKYADRYPEHDPLYYRQQAEQTLSGLETRLEQHRYLIDDDISWADMAIMPFIRQFAHNDKRWFLQSPYPQLIRWLEQLMTQPPFIDIMQKYPPWQTGDSITLFGQG</sequence>
<evidence type="ECO:0000313" key="4">
    <source>
        <dbReference type="Proteomes" id="UP000838100"/>
    </source>
</evidence>
<dbReference type="CDD" id="cd03196">
    <property type="entry name" value="GST_C_5"/>
    <property type="match status" value="1"/>
</dbReference>
<name>A0ABM9AFY6_9GAMM</name>
<feature type="domain" description="GST C-terminal" evidence="2">
    <location>
        <begin position="87"/>
        <end position="207"/>
    </location>
</feature>
<proteinExistence type="predicted"/>
<dbReference type="PANTHER" id="PTHR43968">
    <property type="match status" value="1"/>
</dbReference>
<evidence type="ECO:0008006" key="5">
    <source>
        <dbReference type="Google" id="ProtNLM"/>
    </source>
</evidence>